<evidence type="ECO:0000256" key="1">
    <source>
        <dbReference type="ARBA" id="ARBA00006865"/>
    </source>
</evidence>
<evidence type="ECO:0000259" key="4">
    <source>
        <dbReference type="PROSITE" id="PS51762"/>
    </source>
</evidence>
<comment type="similarity">
    <text evidence="1">Belongs to the glycosyl hydrolase 16 family.</text>
</comment>
<gene>
    <name evidence="5" type="ORF">ABXZ32_12545</name>
</gene>
<evidence type="ECO:0000313" key="6">
    <source>
        <dbReference type="Proteomes" id="UP001549773"/>
    </source>
</evidence>
<evidence type="ECO:0000313" key="5">
    <source>
        <dbReference type="EMBL" id="MET7030229.1"/>
    </source>
</evidence>
<dbReference type="Gene3D" id="2.60.40.10">
    <property type="entry name" value="Immunoglobulins"/>
    <property type="match status" value="1"/>
</dbReference>
<evidence type="ECO:0000256" key="3">
    <source>
        <dbReference type="SAM" id="SignalP"/>
    </source>
</evidence>
<dbReference type="NCBIfam" id="TIGR04183">
    <property type="entry name" value="Por_Secre_tail"/>
    <property type="match status" value="1"/>
</dbReference>
<dbReference type="PANTHER" id="PTHR10963:SF55">
    <property type="entry name" value="GLYCOSIDE HYDROLASE FAMILY 16 PROTEIN"/>
    <property type="match status" value="1"/>
</dbReference>
<dbReference type="Gene3D" id="2.60.120.200">
    <property type="match status" value="1"/>
</dbReference>
<dbReference type="Pfam" id="PF19408">
    <property type="entry name" value="PKD_6"/>
    <property type="match status" value="1"/>
</dbReference>
<dbReference type="RefSeq" id="WP_354619020.1">
    <property type="nucleotide sequence ID" value="NZ_JBEWYP010000007.1"/>
</dbReference>
<feature type="domain" description="GH16" evidence="4">
    <location>
        <begin position="36"/>
        <end position="271"/>
    </location>
</feature>
<keyword evidence="2 3" id="KW-0732">Signal</keyword>
<accession>A0ABV2TY72</accession>
<sequence>MKNFTIKALRNYLFLIGLLSNLPMVFSQCPTVVWADEFSGTSLDVTKWNYQTGDGCAEGICGWGNSELQSYQEGNVTVSNGTLKITAKKERTRGSKYTSGRINSKAKGDFTYGRFEASIKLPLGDGLWPAFWMLSTNEVYGGWPQSGEIDIMEFVASDPARILGYIHYGDLYPNNQSQGNTYTLQNGVFPDAFHEFAIEWEPGEIRWFMDGTLYSVKKTSDVDPFFWPFDQDFHFLLNVAVGGNLGGTVNDNMLPATMEVDYVRVYDGFKAFVNGERVVANQAQGVTYSLANVPANTNVSWSVPQGATIVSGQGSSSVVVDFGTESGAISASFNDGCGAQLLNLYVEVEQPYVKAFSFENFDEPSTASYSSATGTLSEVANPAPNALNGSALSGKYDRNAQEQYDILVYDVNNITDASQYVSKEKKFFMDVYTSAPIGTDIILQLETSVATPSNYPSGRHSRYIATIEETNTWQRLVFTLLDKPDGTASSTDVGNMILLFASNSFTSDTYYFDNLDSYNVDNGGGGNQAPVVSVTSPTDGAILSQGESIIITADASDADGSIAQVEFYINGNSIGVDTTQPYSVNWQVVAGNSTITAVATDNELTSTTSLSVGITGQSTGDPVSVHVASITTGTVDMGKGSKSGSATVTILDDQGGAILNANVTGTFSGTFSEQVSAVTDSNGVAVLQTLASSKGGIVVNLCVDNVVYASLPYDSAQNVVTCSSASAKSGTVSTLPGEGDISIVQDTNINFMIYPNPAKDIVKVTFGDLKNAKVAQVYNLSGKVLMTKQMNGVEGEMDISSLPKGLYIIKIIDSSNTIKTIRLVK</sequence>
<dbReference type="PROSITE" id="PS51762">
    <property type="entry name" value="GH16_2"/>
    <property type="match status" value="1"/>
</dbReference>
<comment type="caution">
    <text evidence="5">The sequence shown here is derived from an EMBL/GenBank/DDBJ whole genome shotgun (WGS) entry which is preliminary data.</text>
</comment>
<protein>
    <submittedName>
        <fullName evidence="5">Family 16 glycosylhydrolase</fullName>
    </submittedName>
</protein>
<reference evidence="5 6" key="1">
    <citation type="submission" date="2024-07" db="EMBL/GenBank/DDBJ databases">
        <title>The genome sequence of type strain Sediminicola luteus GDMCC 1.2596T.</title>
        <authorList>
            <person name="Liu Y."/>
        </authorList>
    </citation>
    <scope>NUCLEOTIDE SEQUENCE [LARGE SCALE GENOMIC DNA]</scope>
    <source>
        <strain evidence="5 6">GDMCC 1.2596</strain>
    </source>
</reference>
<dbReference type="PANTHER" id="PTHR10963">
    <property type="entry name" value="GLYCOSYL HYDROLASE-RELATED"/>
    <property type="match status" value="1"/>
</dbReference>
<name>A0ABV2TY72_9FLAO</name>
<feature type="chain" id="PRO_5045375159" evidence="3">
    <location>
        <begin position="36"/>
        <end position="825"/>
    </location>
</feature>
<dbReference type="InterPro" id="IPR045829">
    <property type="entry name" value="PKD_6"/>
</dbReference>
<dbReference type="CDD" id="cd08023">
    <property type="entry name" value="GH16_laminarinase_like"/>
    <property type="match status" value="1"/>
</dbReference>
<dbReference type="EMBL" id="JBEWYP010000007">
    <property type="protein sequence ID" value="MET7030229.1"/>
    <property type="molecule type" value="Genomic_DNA"/>
</dbReference>
<keyword evidence="6" id="KW-1185">Reference proteome</keyword>
<dbReference type="Pfam" id="PF17957">
    <property type="entry name" value="Big_7"/>
    <property type="match status" value="1"/>
</dbReference>
<dbReference type="Pfam" id="PF18962">
    <property type="entry name" value="Por_Secre_tail"/>
    <property type="match status" value="1"/>
</dbReference>
<proteinExistence type="inferred from homology"/>
<dbReference type="InterPro" id="IPR026444">
    <property type="entry name" value="Secre_tail"/>
</dbReference>
<dbReference type="InterPro" id="IPR050546">
    <property type="entry name" value="Glycosyl_Hydrlase_16"/>
</dbReference>
<dbReference type="InterPro" id="IPR000757">
    <property type="entry name" value="Beta-glucanase-like"/>
</dbReference>
<organism evidence="5 6">
    <name type="scientific">Sediminicola luteus</name>
    <dbReference type="NCBI Taxonomy" id="319238"/>
    <lineage>
        <taxon>Bacteria</taxon>
        <taxon>Pseudomonadati</taxon>
        <taxon>Bacteroidota</taxon>
        <taxon>Flavobacteriia</taxon>
        <taxon>Flavobacteriales</taxon>
        <taxon>Flavobacteriaceae</taxon>
        <taxon>Sediminicola</taxon>
    </lineage>
</organism>
<dbReference type="Proteomes" id="UP001549773">
    <property type="component" value="Unassembled WGS sequence"/>
</dbReference>
<dbReference type="InterPro" id="IPR013320">
    <property type="entry name" value="ConA-like_dom_sf"/>
</dbReference>
<feature type="signal peptide" evidence="3">
    <location>
        <begin position="1"/>
        <end position="35"/>
    </location>
</feature>
<evidence type="ECO:0000256" key="2">
    <source>
        <dbReference type="ARBA" id="ARBA00022729"/>
    </source>
</evidence>
<dbReference type="Pfam" id="PF00722">
    <property type="entry name" value="Glyco_hydro_16"/>
    <property type="match status" value="1"/>
</dbReference>
<dbReference type="InterPro" id="IPR013783">
    <property type="entry name" value="Ig-like_fold"/>
</dbReference>
<dbReference type="SUPFAM" id="SSF49899">
    <property type="entry name" value="Concanavalin A-like lectins/glucanases"/>
    <property type="match status" value="1"/>
</dbReference>